<dbReference type="AlphaFoldDB" id="A0A9P4MUP3"/>
<accession>A0A9P4MUP3</accession>
<dbReference type="Proteomes" id="UP000799536">
    <property type="component" value="Unassembled WGS sequence"/>
</dbReference>
<proteinExistence type="predicted"/>
<evidence type="ECO:0000313" key="2">
    <source>
        <dbReference type="Proteomes" id="UP000799536"/>
    </source>
</evidence>
<organism evidence="1 2">
    <name type="scientific">Delitschia confertaspora ATCC 74209</name>
    <dbReference type="NCBI Taxonomy" id="1513339"/>
    <lineage>
        <taxon>Eukaryota</taxon>
        <taxon>Fungi</taxon>
        <taxon>Dikarya</taxon>
        <taxon>Ascomycota</taxon>
        <taxon>Pezizomycotina</taxon>
        <taxon>Dothideomycetes</taxon>
        <taxon>Pleosporomycetidae</taxon>
        <taxon>Pleosporales</taxon>
        <taxon>Delitschiaceae</taxon>
        <taxon>Delitschia</taxon>
    </lineage>
</organism>
<dbReference type="EMBL" id="ML994028">
    <property type="protein sequence ID" value="KAF2200318.1"/>
    <property type="molecule type" value="Genomic_DNA"/>
</dbReference>
<comment type="caution">
    <text evidence="1">The sequence shown here is derived from an EMBL/GenBank/DDBJ whole genome shotgun (WGS) entry which is preliminary data.</text>
</comment>
<sequence length="138" mass="14947">MPGPETLVLSQGGTDWRGACAAPLPHPRSPNHQALPGFCGGHIPTCTTQVTRISRPPILSTIILRVLLHQTSYTPPRLLFSPFPPLPSLSLSATSAPVLSLLSWLPLLIVDSGSRIHPHMFPAAVLCRTIPVRRQCRI</sequence>
<evidence type="ECO:0000313" key="1">
    <source>
        <dbReference type="EMBL" id="KAF2200318.1"/>
    </source>
</evidence>
<name>A0A9P4MUP3_9PLEO</name>
<protein>
    <submittedName>
        <fullName evidence="1">Uncharacterized protein</fullName>
    </submittedName>
</protein>
<gene>
    <name evidence="1" type="ORF">GQ43DRAFT_79265</name>
</gene>
<reference evidence="1" key="1">
    <citation type="journal article" date="2020" name="Stud. Mycol.">
        <title>101 Dothideomycetes genomes: a test case for predicting lifestyles and emergence of pathogens.</title>
        <authorList>
            <person name="Haridas S."/>
            <person name="Albert R."/>
            <person name="Binder M."/>
            <person name="Bloem J."/>
            <person name="Labutti K."/>
            <person name="Salamov A."/>
            <person name="Andreopoulos B."/>
            <person name="Baker S."/>
            <person name="Barry K."/>
            <person name="Bills G."/>
            <person name="Bluhm B."/>
            <person name="Cannon C."/>
            <person name="Castanera R."/>
            <person name="Culley D."/>
            <person name="Daum C."/>
            <person name="Ezra D."/>
            <person name="Gonzalez J."/>
            <person name="Henrissat B."/>
            <person name="Kuo A."/>
            <person name="Liang C."/>
            <person name="Lipzen A."/>
            <person name="Lutzoni F."/>
            <person name="Magnuson J."/>
            <person name="Mondo S."/>
            <person name="Nolan M."/>
            <person name="Ohm R."/>
            <person name="Pangilinan J."/>
            <person name="Park H.-J."/>
            <person name="Ramirez L."/>
            <person name="Alfaro M."/>
            <person name="Sun H."/>
            <person name="Tritt A."/>
            <person name="Yoshinaga Y."/>
            <person name="Zwiers L.-H."/>
            <person name="Turgeon B."/>
            <person name="Goodwin S."/>
            <person name="Spatafora J."/>
            <person name="Crous P."/>
            <person name="Grigoriev I."/>
        </authorList>
    </citation>
    <scope>NUCLEOTIDE SEQUENCE</scope>
    <source>
        <strain evidence="1">ATCC 74209</strain>
    </source>
</reference>
<keyword evidence="2" id="KW-1185">Reference proteome</keyword>